<dbReference type="InterPro" id="IPR036812">
    <property type="entry name" value="NAD(P)_OxRdtase_dom_sf"/>
</dbReference>
<dbReference type="InterPro" id="IPR023210">
    <property type="entry name" value="NADP_OxRdtase_dom"/>
</dbReference>
<dbReference type="EMBL" id="BSPC01000014">
    <property type="protein sequence ID" value="GLS18592.1"/>
    <property type="molecule type" value="Genomic_DNA"/>
</dbReference>
<comment type="caution">
    <text evidence="2">The sequence shown here is derived from an EMBL/GenBank/DDBJ whole genome shotgun (WGS) entry which is preliminary data.</text>
</comment>
<keyword evidence="3" id="KW-1185">Reference proteome</keyword>
<organism evidence="2 3">
    <name type="scientific">Labrys miyagiensis</name>
    <dbReference type="NCBI Taxonomy" id="346912"/>
    <lineage>
        <taxon>Bacteria</taxon>
        <taxon>Pseudomonadati</taxon>
        <taxon>Pseudomonadota</taxon>
        <taxon>Alphaproteobacteria</taxon>
        <taxon>Hyphomicrobiales</taxon>
        <taxon>Xanthobacteraceae</taxon>
        <taxon>Labrys</taxon>
    </lineage>
</organism>
<evidence type="ECO:0000259" key="1">
    <source>
        <dbReference type="Pfam" id="PF00248"/>
    </source>
</evidence>
<name>A0ABQ6CG26_9HYPH</name>
<protein>
    <submittedName>
        <fullName evidence="2">Oxidoreductase</fullName>
    </submittedName>
</protein>
<dbReference type="RefSeq" id="WP_284311460.1">
    <property type="nucleotide sequence ID" value="NZ_BSPC01000014.1"/>
</dbReference>
<dbReference type="Proteomes" id="UP001156882">
    <property type="component" value="Unassembled WGS sequence"/>
</dbReference>
<dbReference type="PANTHER" id="PTHR43312">
    <property type="entry name" value="D-THREO-ALDOSE 1-DEHYDROGENASE"/>
    <property type="match status" value="1"/>
</dbReference>
<dbReference type="SUPFAM" id="SSF51430">
    <property type="entry name" value="NAD(P)-linked oxidoreductase"/>
    <property type="match status" value="1"/>
</dbReference>
<gene>
    <name evidence="2" type="ORF">GCM10007874_16090</name>
</gene>
<dbReference type="Gene3D" id="3.20.20.100">
    <property type="entry name" value="NADP-dependent oxidoreductase domain"/>
    <property type="match status" value="1"/>
</dbReference>
<evidence type="ECO:0000313" key="3">
    <source>
        <dbReference type="Proteomes" id="UP001156882"/>
    </source>
</evidence>
<dbReference type="InterPro" id="IPR053135">
    <property type="entry name" value="AKR2_Oxidoreductase"/>
</dbReference>
<dbReference type="PANTHER" id="PTHR43312:SF1">
    <property type="entry name" value="NADP-DEPENDENT OXIDOREDUCTASE DOMAIN-CONTAINING PROTEIN"/>
    <property type="match status" value="1"/>
</dbReference>
<sequence>MKQRLFGRTGRLVSEIGFGSWGIGGAQWTAVDDTEAMNAITSSLDLGVTFIDTADVYGDGRSEKLIAQALRGRSERPYIATKAGKRLPSQVTSGYTLANLRDWVSRSRDYLETDILDLVQLHCPPTDLYYHQEVFEALDRLVEEKLIRNYGVSVEKIEEAIKAIEYPNVTSVQIIFNILRQRPIELFFELAKKKNVAVIARVPLASGLLSGKFSRSSIFDKEDHRNFNRNGEFFDVGETFSGMPYEQGLDVVEKIRPLVNGSETMAQFALRWILMFDAVSVVIPGARTVAQARSNAAASALPAIPDEVMAQIRAIYDADVRPFVHQRW</sequence>
<dbReference type="CDD" id="cd19086">
    <property type="entry name" value="AKR_AKR11C1"/>
    <property type="match status" value="1"/>
</dbReference>
<reference evidence="3" key="1">
    <citation type="journal article" date="2019" name="Int. J. Syst. Evol. Microbiol.">
        <title>The Global Catalogue of Microorganisms (GCM) 10K type strain sequencing project: providing services to taxonomists for standard genome sequencing and annotation.</title>
        <authorList>
            <consortium name="The Broad Institute Genomics Platform"/>
            <consortium name="The Broad Institute Genome Sequencing Center for Infectious Disease"/>
            <person name="Wu L."/>
            <person name="Ma J."/>
        </authorList>
    </citation>
    <scope>NUCLEOTIDE SEQUENCE [LARGE SCALE GENOMIC DNA]</scope>
    <source>
        <strain evidence="3">NBRC 101365</strain>
    </source>
</reference>
<proteinExistence type="predicted"/>
<evidence type="ECO:0000313" key="2">
    <source>
        <dbReference type="EMBL" id="GLS18592.1"/>
    </source>
</evidence>
<dbReference type="Pfam" id="PF00248">
    <property type="entry name" value="Aldo_ket_red"/>
    <property type="match status" value="1"/>
</dbReference>
<accession>A0ABQ6CG26</accession>
<feature type="domain" description="NADP-dependent oxidoreductase" evidence="1">
    <location>
        <begin position="15"/>
        <end position="316"/>
    </location>
</feature>